<dbReference type="CDD" id="cd00397">
    <property type="entry name" value="DNA_BRE_C"/>
    <property type="match status" value="1"/>
</dbReference>
<proteinExistence type="predicted"/>
<dbReference type="OrthoDB" id="662986at2"/>
<evidence type="ECO:0000256" key="2">
    <source>
        <dbReference type="ARBA" id="ARBA00023172"/>
    </source>
</evidence>
<accession>A0A1M4VR92</accession>
<evidence type="ECO:0000256" key="1">
    <source>
        <dbReference type="ARBA" id="ARBA00023125"/>
    </source>
</evidence>
<dbReference type="Pfam" id="PF00589">
    <property type="entry name" value="Phage_integrase"/>
    <property type="match status" value="1"/>
</dbReference>
<evidence type="ECO:0000313" key="5">
    <source>
        <dbReference type="Proteomes" id="UP000184368"/>
    </source>
</evidence>
<dbReference type="GO" id="GO:0006310">
    <property type="term" value="P:DNA recombination"/>
    <property type="evidence" value="ECO:0007669"/>
    <property type="project" value="UniProtKB-KW"/>
</dbReference>
<dbReference type="InterPro" id="IPR010998">
    <property type="entry name" value="Integrase_recombinase_N"/>
</dbReference>
<dbReference type="SUPFAM" id="SSF56349">
    <property type="entry name" value="DNA breaking-rejoining enzymes"/>
    <property type="match status" value="1"/>
</dbReference>
<protein>
    <submittedName>
        <fullName evidence="4">Site-specific recombinase XerD</fullName>
    </submittedName>
</protein>
<dbReference type="AlphaFoldDB" id="A0A1M4VR92"/>
<keyword evidence="1" id="KW-0238">DNA-binding</keyword>
<dbReference type="InterPro" id="IPR011010">
    <property type="entry name" value="DNA_brk_join_enz"/>
</dbReference>
<dbReference type="EMBL" id="FQUO01000002">
    <property type="protein sequence ID" value="SHE71536.1"/>
    <property type="molecule type" value="Genomic_DNA"/>
</dbReference>
<dbReference type="GO" id="GO:0003677">
    <property type="term" value="F:DNA binding"/>
    <property type="evidence" value="ECO:0007669"/>
    <property type="project" value="UniProtKB-KW"/>
</dbReference>
<evidence type="ECO:0000313" key="4">
    <source>
        <dbReference type="EMBL" id="SHE71536.1"/>
    </source>
</evidence>
<dbReference type="Gene3D" id="1.10.443.10">
    <property type="entry name" value="Intergrase catalytic core"/>
    <property type="match status" value="1"/>
</dbReference>
<dbReference type="GO" id="GO:0015074">
    <property type="term" value="P:DNA integration"/>
    <property type="evidence" value="ECO:0007669"/>
    <property type="project" value="InterPro"/>
</dbReference>
<dbReference type="PROSITE" id="PS51898">
    <property type="entry name" value="TYR_RECOMBINASE"/>
    <property type="match status" value="1"/>
</dbReference>
<dbReference type="Gene3D" id="1.10.150.130">
    <property type="match status" value="1"/>
</dbReference>
<dbReference type="RefSeq" id="WP_073040110.1">
    <property type="nucleotide sequence ID" value="NZ_FQUO01000002.1"/>
</dbReference>
<name>A0A1M4VR92_9BACT</name>
<keyword evidence="2" id="KW-0233">DNA recombination</keyword>
<dbReference type="InterPro" id="IPR013762">
    <property type="entry name" value="Integrase-like_cat_sf"/>
</dbReference>
<organism evidence="4 5">
    <name type="scientific">Cnuella takakiae</name>
    <dbReference type="NCBI Taxonomy" id="1302690"/>
    <lineage>
        <taxon>Bacteria</taxon>
        <taxon>Pseudomonadati</taxon>
        <taxon>Bacteroidota</taxon>
        <taxon>Chitinophagia</taxon>
        <taxon>Chitinophagales</taxon>
        <taxon>Chitinophagaceae</taxon>
        <taxon>Cnuella</taxon>
    </lineage>
</organism>
<dbReference type="InterPro" id="IPR002104">
    <property type="entry name" value="Integrase_catalytic"/>
</dbReference>
<keyword evidence="5" id="KW-1185">Reference proteome</keyword>
<gene>
    <name evidence="4" type="ORF">SAMN05444008_102354</name>
</gene>
<sequence>MQPKKLFLSGGCWCSYPSVTPDNWKTAKASIRKAWRIHYRFYDPKITDPKTGKVKPKQVTIQSMNKYTDLKQRQAATQFLIEDTVHMLTRESYHPVKKEVATPALVITIPRDTPFDTALLMAMEKMQGADSTRRDLRCVLNYVLPALRHFRMDIMEIQEVESHHIVALLDGMQKEWKVINRLGEKTYVNKAKPGPFSDAKYNRYRANLQLAFKVLKKYGAIKHNPITGEDVEERKVAKEVRQVLTKEERKRIKTHLAEENPVFGRFVEIFFHSSGRRTELLAMKVKDVDLINQTYRVLVKKGGLYKYQERTIKNIAVPLWREQIKEALPDDYVFSRRLVPGPAMIREDQIDKRWRRWVKSPLGITSDFYTLKHGNTSELVDSLGDEAAAQQAGHTSTAMVVSIYDHSRKQREHERLKRANNAF</sequence>
<reference evidence="4 5" key="1">
    <citation type="submission" date="2016-11" db="EMBL/GenBank/DDBJ databases">
        <authorList>
            <person name="Jaros S."/>
            <person name="Januszkiewicz K."/>
            <person name="Wedrychowicz H."/>
        </authorList>
    </citation>
    <scope>NUCLEOTIDE SEQUENCE [LARGE SCALE GENOMIC DNA]</scope>
    <source>
        <strain evidence="4 5">DSM 26897</strain>
    </source>
</reference>
<dbReference type="Proteomes" id="UP000184368">
    <property type="component" value="Unassembled WGS sequence"/>
</dbReference>
<evidence type="ECO:0000259" key="3">
    <source>
        <dbReference type="PROSITE" id="PS51898"/>
    </source>
</evidence>
<feature type="domain" description="Tyr recombinase" evidence="3">
    <location>
        <begin position="239"/>
        <end position="417"/>
    </location>
</feature>